<dbReference type="AlphaFoldDB" id="W8F0T8"/>
<evidence type="ECO:0000313" key="2">
    <source>
        <dbReference type="Proteomes" id="UP000019423"/>
    </source>
</evidence>
<evidence type="ECO:0000313" key="1">
    <source>
        <dbReference type="EMBL" id="AHJ95440.1"/>
    </source>
</evidence>
<dbReference type="KEGG" id="hsw:Hsw_PA0107"/>
<proteinExistence type="predicted"/>
<accession>W8F0T8</accession>
<dbReference type="Proteomes" id="UP000019423">
    <property type="component" value="Plasmid pHsw1"/>
</dbReference>
<keyword evidence="2" id="KW-1185">Reference proteome</keyword>
<protein>
    <submittedName>
        <fullName evidence="1">Uncharacterized protein</fullName>
    </submittedName>
</protein>
<organism evidence="1 2">
    <name type="scientific">Hymenobacter swuensis DY53</name>
    <dbReference type="NCBI Taxonomy" id="1227739"/>
    <lineage>
        <taxon>Bacteria</taxon>
        <taxon>Pseudomonadati</taxon>
        <taxon>Bacteroidota</taxon>
        <taxon>Cytophagia</taxon>
        <taxon>Cytophagales</taxon>
        <taxon>Hymenobacteraceae</taxon>
        <taxon>Hymenobacter</taxon>
    </lineage>
</organism>
<geneLocation type="plasmid" evidence="1 2">
    <name>pHsw1</name>
</geneLocation>
<keyword evidence="1" id="KW-0614">Plasmid</keyword>
<dbReference type="PATRIC" id="fig|1227739.3.peg.137"/>
<dbReference type="EMBL" id="CP007144">
    <property type="protein sequence ID" value="AHJ95440.1"/>
    <property type="molecule type" value="Genomic_DNA"/>
</dbReference>
<dbReference type="HOGENOM" id="CLU_3311020_0_0_10"/>
<sequence>MHGGPNMTLMAALTPNGLQSAIAVSVDKVLTSAAKPGQQ</sequence>
<gene>
    <name evidence="1" type="ORF">Hsw_PA0107</name>
</gene>
<reference evidence="1 2" key="1">
    <citation type="submission" date="2014-01" db="EMBL/GenBank/DDBJ databases">
        <title>Complete sequence of plasmid1 of ionizing-radiation resistance bacterium Hymenobacter swuensis DY53.</title>
        <authorList>
            <person name="Jung J.-H."/>
            <person name="Jeong S.-W."/>
            <person name="Joe M.-H."/>
            <person name="Cho y.-j."/>
            <person name="Kim M.-K."/>
            <person name="Lim S.-Y."/>
        </authorList>
    </citation>
    <scope>NUCLEOTIDE SEQUENCE [LARGE SCALE GENOMIC DNA]</scope>
    <source>
        <strain evidence="1 2">DY53</strain>
        <plasmid evidence="1 2">pHsw1</plasmid>
    </source>
</reference>
<name>W8F0T8_9BACT</name>